<evidence type="ECO:0000313" key="5">
    <source>
        <dbReference type="EMBL" id="PRD44029.1"/>
    </source>
</evidence>
<dbReference type="GO" id="GO:0015562">
    <property type="term" value="F:efflux transmembrane transporter activity"/>
    <property type="evidence" value="ECO:0007669"/>
    <property type="project" value="TreeGrafter"/>
</dbReference>
<feature type="domain" description="CusB-like beta-barrel" evidence="3">
    <location>
        <begin position="188"/>
        <end position="258"/>
    </location>
</feature>
<organism evidence="5 6">
    <name type="scientific">Phyllobacterium phragmitis</name>
    <dbReference type="NCBI Taxonomy" id="2670329"/>
    <lineage>
        <taxon>Bacteria</taxon>
        <taxon>Pseudomonadati</taxon>
        <taxon>Pseudomonadota</taxon>
        <taxon>Alphaproteobacteria</taxon>
        <taxon>Hyphomicrobiales</taxon>
        <taxon>Phyllobacteriaceae</taxon>
        <taxon>Phyllobacterium</taxon>
    </lineage>
</organism>
<evidence type="ECO:0000313" key="6">
    <source>
        <dbReference type="Proteomes" id="UP000239434"/>
    </source>
</evidence>
<comment type="caution">
    <text evidence="5">The sequence shown here is derived from an EMBL/GenBank/DDBJ whole genome shotgun (WGS) entry which is preliminary data.</text>
</comment>
<dbReference type="NCBIfam" id="TIGR01730">
    <property type="entry name" value="RND_mfp"/>
    <property type="match status" value="1"/>
</dbReference>
<name>A0A2S9IU21_9HYPH</name>
<dbReference type="InterPro" id="IPR006143">
    <property type="entry name" value="RND_pump_MFP"/>
</dbReference>
<evidence type="ECO:0000256" key="1">
    <source>
        <dbReference type="ARBA" id="ARBA00009477"/>
    </source>
</evidence>
<dbReference type="EMBL" id="PVBR01000005">
    <property type="protein sequence ID" value="PRD44029.1"/>
    <property type="molecule type" value="Genomic_DNA"/>
</dbReference>
<dbReference type="Proteomes" id="UP000239434">
    <property type="component" value="Unassembled WGS sequence"/>
</dbReference>
<accession>A0A2S9IU21</accession>
<dbReference type="Gene3D" id="2.40.420.20">
    <property type="match status" value="1"/>
</dbReference>
<dbReference type="Gene3D" id="1.10.287.470">
    <property type="entry name" value="Helix hairpin bin"/>
    <property type="match status" value="1"/>
</dbReference>
<dbReference type="InterPro" id="IPR058647">
    <property type="entry name" value="BSH_CzcB-like"/>
</dbReference>
<feature type="domain" description="CzcB-like barrel-sandwich hybrid" evidence="4">
    <location>
        <begin position="73"/>
        <end position="180"/>
    </location>
</feature>
<comment type="similarity">
    <text evidence="1">Belongs to the membrane fusion protein (MFP) (TC 8.A.1) family.</text>
</comment>
<dbReference type="PANTHER" id="PTHR30469:SF33">
    <property type="entry name" value="SLR1207 PROTEIN"/>
    <property type="match status" value="1"/>
</dbReference>
<dbReference type="Gene3D" id="2.40.50.100">
    <property type="match status" value="1"/>
</dbReference>
<dbReference type="PANTHER" id="PTHR30469">
    <property type="entry name" value="MULTIDRUG RESISTANCE PROTEIN MDTA"/>
    <property type="match status" value="1"/>
</dbReference>
<dbReference type="Gene3D" id="2.40.30.170">
    <property type="match status" value="1"/>
</dbReference>
<dbReference type="SUPFAM" id="SSF111369">
    <property type="entry name" value="HlyD-like secretion proteins"/>
    <property type="match status" value="1"/>
</dbReference>
<sequence length="346" mass="37665">MPMFRILTAIAIVLAPAAFGFWYMQRPIPVTTVTPKRGDAAEIVYASGVVEPRIWAKVTALVRERIIGQCDCEGEEVEKGAVLARLDASEAEAALSELEARLRLSREEHRRLSVLARRNAASQQSLDRAISEVAQLEALVAGQKARLESYVLRAPVRGVVLRRDAEVGEIAEPGTVLFWVGQPKPLLVIADVNEEDIPHVAVGQRALLRSDAFPKRNLEAVVDSITPKGDPVTKTYRVRFRLPNDTPLMIGMSTDVNIVIRVSENALLVPSLALRGDEVYIVENGKAVRRNLDIGIRGLQEVEVLSGVTADTRIISPFPEDLSDGARVTLGDTGANSGVNATLAEE</sequence>
<evidence type="ECO:0000259" key="4">
    <source>
        <dbReference type="Pfam" id="PF25973"/>
    </source>
</evidence>
<reference evidence="5 6" key="1">
    <citation type="submission" date="2018-02" db="EMBL/GenBank/DDBJ databases">
        <title>The draft genome of Phyllobacterium sp. 1N-3.</title>
        <authorList>
            <person name="Liu L."/>
            <person name="Li L."/>
            <person name="Zhang X."/>
            <person name="Wang T."/>
            <person name="Liang L."/>
        </authorList>
    </citation>
    <scope>NUCLEOTIDE SEQUENCE [LARGE SCALE GENOMIC DNA]</scope>
    <source>
        <strain evidence="5 6">1N-3</strain>
    </source>
</reference>
<dbReference type="RefSeq" id="WP_105741650.1">
    <property type="nucleotide sequence ID" value="NZ_PVBR01000005.1"/>
</dbReference>
<proteinExistence type="inferred from homology"/>
<keyword evidence="2" id="KW-0175">Coiled coil</keyword>
<gene>
    <name evidence="5" type="ORF">C5748_09345</name>
</gene>
<feature type="coiled-coil region" evidence="2">
    <location>
        <begin position="81"/>
        <end position="146"/>
    </location>
</feature>
<dbReference type="AlphaFoldDB" id="A0A2S9IU21"/>
<dbReference type="Pfam" id="PF25973">
    <property type="entry name" value="BSH_CzcB"/>
    <property type="match status" value="1"/>
</dbReference>
<dbReference type="GO" id="GO:1990281">
    <property type="term" value="C:efflux pump complex"/>
    <property type="evidence" value="ECO:0007669"/>
    <property type="project" value="TreeGrafter"/>
</dbReference>
<evidence type="ECO:0000256" key="2">
    <source>
        <dbReference type="SAM" id="Coils"/>
    </source>
</evidence>
<protein>
    <submittedName>
        <fullName evidence="5">Efflux transporter periplasmic adaptor subunit</fullName>
    </submittedName>
</protein>
<dbReference type="InterPro" id="IPR058792">
    <property type="entry name" value="Beta-barrel_RND_2"/>
</dbReference>
<dbReference type="Pfam" id="PF25954">
    <property type="entry name" value="Beta-barrel_RND_2"/>
    <property type="match status" value="1"/>
</dbReference>
<evidence type="ECO:0000259" key="3">
    <source>
        <dbReference type="Pfam" id="PF25954"/>
    </source>
</evidence>
<keyword evidence="6" id="KW-1185">Reference proteome</keyword>